<dbReference type="EMBL" id="PFMR01000195">
    <property type="protein sequence ID" value="PIZ16316.1"/>
    <property type="molecule type" value="Genomic_DNA"/>
</dbReference>
<dbReference type="PANTHER" id="PTHR38471:SF2">
    <property type="entry name" value="FOUR HELIX BUNDLE PROTEIN"/>
    <property type="match status" value="1"/>
</dbReference>
<dbReference type="Proteomes" id="UP000229307">
    <property type="component" value="Unassembled WGS sequence"/>
</dbReference>
<dbReference type="InterPro" id="IPR036583">
    <property type="entry name" value="23S_rRNA_IVS_sf"/>
</dbReference>
<reference evidence="2" key="1">
    <citation type="submission" date="2017-09" db="EMBL/GenBank/DDBJ databases">
        <title>Depth-based differentiation of microbial function through sediment-hosted aquifers and enrichment of novel symbionts in the deep terrestrial subsurface.</title>
        <authorList>
            <person name="Probst A.J."/>
            <person name="Ladd B."/>
            <person name="Jarett J.K."/>
            <person name="Geller-Mcgrath D.E."/>
            <person name="Sieber C.M.K."/>
            <person name="Emerson J.B."/>
            <person name="Anantharaman K."/>
            <person name="Thomas B.C."/>
            <person name="Malmstrom R."/>
            <person name="Stieglmeier M."/>
            <person name="Klingl A."/>
            <person name="Woyke T."/>
            <person name="Ryan C.M."/>
            <person name="Banfield J.F."/>
        </authorList>
    </citation>
    <scope>NUCLEOTIDE SEQUENCE [LARGE SCALE GENOMIC DNA]</scope>
</reference>
<dbReference type="PANTHER" id="PTHR38471">
    <property type="entry name" value="FOUR HELIX BUNDLE PROTEIN"/>
    <property type="match status" value="1"/>
</dbReference>
<name>A0A2M7S9U6_9BACT</name>
<proteinExistence type="predicted"/>
<feature type="non-terminal residue" evidence="1">
    <location>
        <position position="1"/>
    </location>
</feature>
<gene>
    <name evidence="1" type="ORF">COY52_07405</name>
</gene>
<organism evidence="1 2">
    <name type="scientific">Candidatus Desantisbacteria bacterium CG_4_10_14_0_8_um_filter_48_22</name>
    <dbReference type="NCBI Taxonomy" id="1974543"/>
    <lineage>
        <taxon>Bacteria</taxon>
        <taxon>Candidatus Desantisiibacteriota</taxon>
    </lineage>
</organism>
<comment type="caution">
    <text evidence="1">The sequence shown here is derived from an EMBL/GenBank/DDBJ whole genome shotgun (WGS) entry which is preliminary data.</text>
</comment>
<dbReference type="Pfam" id="PF05635">
    <property type="entry name" value="23S_rRNA_IVP"/>
    <property type="match status" value="1"/>
</dbReference>
<evidence type="ECO:0000313" key="2">
    <source>
        <dbReference type="Proteomes" id="UP000229307"/>
    </source>
</evidence>
<dbReference type="Gene3D" id="1.20.1440.60">
    <property type="entry name" value="23S rRNA-intervening sequence"/>
    <property type="match status" value="1"/>
</dbReference>
<dbReference type="SUPFAM" id="SSF158446">
    <property type="entry name" value="IVS-encoded protein-like"/>
    <property type="match status" value="1"/>
</dbReference>
<sequence>TGNAKRVTCNGKEENRKCGIRKPMKYEFDFERLEVYQLALEFVDEIFTILKKASRDIQFSVSDQLRRASLSITNNIAEGSGKATPKEKIQFYGFAINSARECIPMLTLCLKQH</sequence>
<protein>
    <recommendedName>
        <fullName evidence="3">Four helix bundle protein</fullName>
    </recommendedName>
</protein>
<evidence type="ECO:0000313" key="1">
    <source>
        <dbReference type="EMBL" id="PIZ16316.1"/>
    </source>
</evidence>
<dbReference type="AlphaFoldDB" id="A0A2M7S9U6"/>
<dbReference type="NCBIfam" id="TIGR02436">
    <property type="entry name" value="four helix bundle protein"/>
    <property type="match status" value="1"/>
</dbReference>
<accession>A0A2M7S9U6</accession>
<dbReference type="InterPro" id="IPR012657">
    <property type="entry name" value="23S_rRNA-intervening_sequence"/>
</dbReference>
<evidence type="ECO:0008006" key="3">
    <source>
        <dbReference type="Google" id="ProtNLM"/>
    </source>
</evidence>